<keyword evidence="3" id="KW-1185">Reference proteome</keyword>
<dbReference type="GO" id="GO:0030041">
    <property type="term" value="P:actin filament polymerization"/>
    <property type="evidence" value="ECO:0007669"/>
    <property type="project" value="TreeGrafter"/>
</dbReference>
<comment type="similarity">
    <text evidence="1">Belongs to the strumpellin family.</text>
</comment>
<dbReference type="Proteomes" id="UP000092461">
    <property type="component" value="Unassembled WGS sequence"/>
</dbReference>
<accession>A0A1B0GJP1</accession>
<dbReference type="InterPro" id="IPR019393">
    <property type="entry name" value="WASH_strumpellin"/>
</dbReference>
<dbReference type="PANTHER" id="PTHR15691">
    <property type="entry name" value="WASH COMPLEX SUBUNIT 5"/>
    <property type="match status" value="1"/>
</dbReference>
<dbReference type="GO" id="GO:0005768">
    <property type="term" value="C:endosome"/>
    <property type="evidence" value="ECO:0007669"/>
    <property type="project" value="TreeGrafter"/>
</dbReference>
<sequence>MFHETMAEFLAENNICGRNLLQIVALGNAIIAELLRLKDYIPDVFKLNTKEEQTKYAEIILDFRYFKISDVQDQKIENDEALQDLDNEFRDNNIEILTRFYLAFESVHQYVVDLNTFIQEVNDGIYIQQSLESILQDDEGKQLLCESLYLYGVMLLVLDLHIPGVIRERLLVSYHRYSAQKSHGESHLDDVCKLLRSTGFSNIPGTKRVPNYPEDYFRRVALDEMFVEMVIGRLRSDDVYNQIAVYPLPEHRSTALANQAGMLYVCLFFSPATLQQQPSRMREIVDKFFSDNWIVSIYMGITVNLIDSWEPYRAAKAALNNTIEAQILRENATKHQKLMQKLLKQSRELLSEGVLSEKYLISNTVRIINAIRECNVTLRWLMVHTVDPVIDCSGNKRCRAARDQAIQDSNYKSVEVFELLLNTSQLELRVRDILKELLAEKDKRWESYKFEAGDRIRELSEVFAGAKTLTKIEKNENLRKWFSDIHTEIEKLDNKAPNICGRKIIQLIQALEEVQEFHSLDTNMQVKQLLIEVRDYLHQMIHTINIKEDALINLQLIGDFSYAWKIVDKYTPIMQEHIEKSPSLVIKLRATFLKLASALEVPLLRINQAKSEDLISVSQYYSNELVDYVRKVVQIIPQTIFYILSQIVHLQTNTIREIPTRLEKDKLKEYAQLEERFEVARLTYRLSVFTEGILMMKKTLVGVIELDPKQLLEDGIRKELVKNLSTALHETLTFNPKAKSGELEVKLSELTKIIDGYRRSFEYVQDYLNIQGLKFWQEEMSRIINYNVEKECNSFLRSKIQDWQSIYQNPIIPIPVMPPTDSLSVNFIGRLGREILRQTDPQSTIYVDVQTAWFDYKTQKEGINLKFFPKIIGAIGPAGLMGLDKLYAFTIVTELQQLLATMEKNIFRDKIWWETLSAFAEEITANSHAIPNPGKFYQNYTNRYAKIWPKFLDWVLKIGQKQIMRKHIAYEINICCAFNSKNFESSLRTMNDALLMDIRAHEIDPEKPYPSTELLSELNKYLEAAGIYNPLSKIYNSSFFAQFLFLLVIAHLGKLQFVKNLATLIAKKQSEQIDGAPFVTGLATILRQFHPKITDMFIQYVSQYIVSFIEAGIKTKSEFSGDSLIAVHFLEAFIRTANIPRASVTKYIPSVIMSQYEYLATKF</sequence>
<evidence type="ECO:0000313" key="2">
    <source>
        <dbReference type="EnsemblMetazoa" id="LLOJ006676-PA"/>
    </source>
</evidence>
<dbReference type="PANTHER" id="PTHR15691:SF6">
    <property type="entry name" value="WASH COMPLEX SUBUNIT 5"/>
    <property type="match status" value="1"/>
</dbReference>
<evidence type="ECO:0000256" key="1">
    <source>
        <dbReference type="ARBA" id="ARBA00006224"/>
    </source>
</evidence>
<protein>
    <recommendedName>
        <fullName evidence="4">WASH complex subunit 5</fullName>
    </recommendedName>
</protein>
<dbReference type="GO" id="GO:0140285">
    <property type="term" value="P:endosome fission"/>
    <property type="evidence" value="ECO:0007669"/>
    <property type="project" value="TreeGrafter"/>
</dbReference>
<dbReference type="GO" id="GO:0051125">
    <property type="term" value="P:regulation of actin nucleation"/>
    <property type="evidence" value="ECO:0007669"/>
    <property type="project" value="TreeGrafter"/>
</dbReference>
<dbReference type="Pfam" id="PF10266">
    <property type="entry name" value="Strumpellin"/>
    <property type="match status" value="1"/>
</dbReference>
<name>A0A1B0GJP1_LUTLO</name>
<reference evidence="2" key="1">
    <citation type="submission" date="2020-05" db="UniProtKB">
        <authorList>
            <consortium name="EnsemblMetazoa"/>
        </authorList>
    </citation>
    <scope>IDENTIFICATION</scope>
    <source>
        <strain evidence="2">Jacobina</strain>
    </source>
</reference>
<dbReference type="GO" id="GO:0071203">
    <property type="term" value="C:WASH complex"/>
    <property type="evidence" value="ECO:0007669"/>
    <property type="project" value="InterPro"/>
</dbReference>
<dbReference type="GO" id="GO:0007032">
    <property type="term" value="P:endosome organization"/>
    <property type="evidence" value="ECO:0007669"/>
    <property type="project" value="TreeGrafter"/>
</dbReference>
<proteinExistence type="inferred from homology"/>
<evidence type="ECO:0008006" key="4">
    <source>
        <dbReference type="Google" id="ProtNLM"/>
    </source>
</evidence>
<organism evidence="2 3">
    <name type="scientific">Lutzomyia longipalpis</name>
    <name type="common">Sand fly</name>
    <dbReference type="NCBI Taxonomy" id="7200"/>
    <lineage>
        <taxon>Eukaryota</taxon>
        <taxon>Metazoa</taxon>
        <taxon>Ecdysozoa</taxon>
        <taxon>Arthropoda</taxon>
        <taxon>Hexapoda</taxon>
        <taxon>Insecta</taxon>
        <taxon>Pterygota</taxon>
        <taxon>Neoptera</taxon>
        <taxon>Endopterygota</taxon>
        <taxon>Diptera</taxon>
        <taxon>Nematocera</taxon>
        <taxon>Psychodoidea</taxon>
        <taxon>Psychodidae</taxon>
        <taxon>Lutzomyia</taxon>
        <taxon>Lutzomyia</taxon>
    </lineage>
</organism>
<dbReference type="VEuPathDB" id="VectorBase:LLONM1_008798"/>
<dbReference type="EMBL" id="AJWK01021993">
    <property type="status" value="NOT_ANNOTATED_CDS"/>
    <property type="molecule type" value="Genomic_DNA"/>
</dbReference>
<dbReference type="AlphaFoldDB" id="A0A1B0GJP1"/>
<dbReference type="VEuPathDB" id="VectorBase:LLOJ006676"/>
<evidence type="ECO:0000313" key="3">
    <source>
        <dbReference type="Proteomes" id="UP000092461"/>
    </source>
</evidence>
<dbReference type="EnsemblMetazoa" id="LLOJ006676-RA">
    <property type="protein sequence ID" value="LLOJ006676-PA"/>
    <property type="gene ID" value="LLOJ006676"/>
</dbReference>